<keyword evidence="5 6" id="KW-0472">Membrane</keyword>
<protein>
    <recommendedName>
        <fullName evidence="9">Membrane protein involved in the export of O-antigen and teichoic acid</fullName>
    </recommendedName>
</protein>
<feature type="transmembrane region" description="Helical" evidence="6">
    <location>
        <begin position="21"/>
        <end position="39"/>
    </location>
</feature>
<evidence type="ECO:0000256" key="3">
    <source>
        <dbReference type="ARBA" id="ARBA00022692"/>
    </source>
</evidence>
<dbReference type="PANTHER" id="PTHR30250">
    <property type="entry name" value="PST FAMILY PREDICTED COLANIC ACID TRANSPORTER"/>
    <property type="match status" value="1"/>
</dbReference>
<feature type="transmembrane region" description="Helical" evidence="6">
    <location>
        <begin position="84"/>
        <end position="110"/>
    </location>
</feature>
<name>A0ABX6NBI0_9BACT</name>
<proteinExistence type="predicted"/>
<keyword evidence="2" id="KW-1003">Cell membrane</keyword>
<evidence type="ECO:0000256" key="6">
    <source>
        <dbReference type="SAM" id="Phobius"/>
    </source>
</evidence>
<feature type="transmembrane region" description="Helical" evidence="6">
    <location>
        <begin position="313"/>
        <end position="332"/>
    </location>
</feature>
<feature type="transmembrane region" description="Helical" evidence="6">
    <location>
        <begin position="402"/>
        <end position="422"/>
    </location>
</feature>
<feature type="transmembrane region" description="Helical" evidence="6">
    <location>
        <begin position="344"/>
        <end position="365"/>
    </location>
</feature>
<feature type="transmembrane region" description="Helical" evidence="6">
    <location>
        <begin position="166"/>
        <end position="191"/>
    </location>
</feature>
<keyword evidence="4 6" id="KW-1133">Transmembrane helix</keyword>
<dbReference type="RefSeq" id="WP_171266526.1">
    <property type="nucleotide sequence ID" value="NZ_CP039543.1"/>
</dbReference>
<dbReference type="PANTHER" id="PTHR30250:SF26">
    <property type="entry name" value="PSMA PROTEIN"/>
    <property type="match status" value="1"/>
</dbReference>
<sequence>MTPTSLHSLIGRNTIWNLLRFLVNFGVVFILTPMIIRVVGDSQYGLWAIVLSVFGYAGILDMGVQQATMKLVAHYKGREDTDRLNSIASTAVVFFVLLGIGTFMCCWFVLPHFMHYIVSKPEEMNVAIPLLRLIGVNAIFVFCSNVFIGITLGLQQYHLRGKLDICIGLTRLVATWVLLKAGFGLLGLAWLKLGLDASVALALALTCHAVHSGFRVSPMLIGRESIHEISRFGFGIFTASTATRLNETAMPLAVSMLLTTTWTAYFTVAKRLSAYAQELIYALSSSFMPLFSELAARGEKDAIKEVYLQYSRYLLLVTGPIYIMLLFLGPMFLKLWIDPTYAELAGPVVMILALQMAVNGVQPLFGRIILGSGSLAFFVRTNACTSIAALMLGVALIPALGIVGPALAGLVSAICQQGLYLYRLESQVDIPLRRLITSCHLRVLFPLTVFAAVLWWLSQVPSVPSYTTLFAATAGAFALYAPLAWALSLNRHERAFASQLIRKRLRLKPAAPEPAMEVRR</sequence>
<feature type="transmembrane region" description="Helical" evidence="6">
    <location>
        <begin position="434"/>
        <end position="457"/>
    </location>
</feature>
<evidence type="ECO:0008006" key="9">
    <source>
        <dbReference type="Google" id="ProtNLM"/>
    </source>
</evidence>
<comment type="subcellular location">
    <subcellularLocation>
        <location evidence="1">Cell membrane</location>
        <topology evidence="1">Multi-pass membrane protein</topology>
    </subcellularLocation>
</comment>
<evidence type="ECO:0000256" key="2">
    <source>
        <dbReference type="ARBA" id="ARBA00022475"/>
    </source>
</evidence>
<gene>
    <name evidence="7" type="ORF">E8L03_02990</name>
</gene>
<feature type="transmembrane region" description="Helical" evidence="6">
    <location>
        <begin position="45"/>
        <end position="64"/>
    </location>
</feature>
<dbReference type="InterPro" id="IPR050833">
    <property type="entry name" value="Poly_Biosynth_Transport"/>
</dbReference>
<feature type="transmembrane region" description="Helical" evidence="6">
    <location>
        <begin position="377"/>
        <end position="396"/>
    </location>
</feature>
<accession>A0ABX6NBI0</accession>
<evidence type="ECO:0000313" key="7">
    <source>
        <dbReference type="EMBL" id="QJT07954.1"/>
    </source>
</evidence>
<evidence type="ECO:0000256" key="4">
    <source>
        <dbReference type="ARBA" id="ARBA00022989"/>
    </source>
</evidence>
<keyword evidence="3 6" id="KW-0812">Transmembrane</keyword>
<feature type="transmembrane region" description="Helical" evidence="6">
    <location>
        <begin position="130"/>
        <end position="154"/>
    </location>
</feature>
<evidence type="ECO:0000256" key="5">
    <source>
        <dbReference type="ARBA" id="ARBA00023136"/>
    </source>
</evidence>
<keyword evidence="8" id="KW-1185">Reference proteome</keyword>
<feature type="transmembrane region" description="Helical" evidence="6">
    <location>
        <begin position="469"/>
        <end position="489"/>
    </location>
</feature>
<feature type="transmembrane region" description="Helical" evidence="6">
    <location>
        <begin position="249"/>
        <end position="268"/>
    </location>
</feature>
<dbReference type="Pfam" id="PF01943">
    <property type="entry name" value="Polysacc_synt"/>
    <property type="match status" value="1"/>
</dbReference>
<reference evidence="7 8" key="1">
    <citation type="submission" date="2019-04" db="EMBL/GenBank/DDBJ databases">
        <title>Isolation and culture of sulfate reducing bacteria from the cold seep of the South China Sea.</title>
        <authorList>
            <person name="Sun C."/>
            <person name="Liu R."/>
        </authorList>
    </citation>
    <scope>NUCLEOTIDE SEQUENCE [LARGE SCALE GENOMIC DNA]</scope>
    <source>
        <strain evidence="7 8">CS1</strain>
    </source>
</reference>
<dbReference type="InterPro" id="IPR002797">
    <property type="entry name" value="Polysacc_synth"/>
</dbReference>
<dbReference type="EMBL" id="CP039543">
    <property type="protein sequence ID" value="QJT07954.1"/>
    <property type="molecule type" value="Genomic_DNA"/>
</dbReference>
<evidence type="ECO:0000256" key="1">
    <source>
        <dbReference type="ARBA" id="ARBA00004651"/>
    </source>
</evidence>
<organism evidence="7 8">
    <name type="scientific">Oceanidesulfovibrio marinus</name>
    <dbReference type="NCBI Taxonomy" id="370038"/>
    <lineage>
        <taxon>Bacteria</taxon>
        <taxon>Pseudomonadati</taxon>
        <taxon>Thermodesulfobacteriota</taxon>
        <taxon>Desulfovibrionia</taxon>
        <taxon>Desulfovibrionales</taxon>
        <taxon>Desulfovibrionaceae</taxon>
        <taxon>Oceanidesulfovibrio</taxon>
    </lineage>
</organism>
<evidence type="ECO:0000313" key="8">
    <source>
        <dbReference type="Proteomes" id="UP000503251"/>
    </source>
</evidence>
<dbReference type="Proteomes" id="UP000503251">
    <property type="component" value="Chromosome"/>
</dbReference>